<dbReference type="PANTHER" id="PTHR30537:SF74">
    <property type="entry name" value="HTH-TYPE TRANSCRIPTIONAL REGULATOR TRPI"/>
    <property type="match status" value="1"/>
</dbReference>
<dbReference type="Gene3D" id="3.40.190.10">
    <property type="entry name" value="Periplasmic binding protein-like II"/>
    <property type="match status" value="2"/>
</dbReference>
<evidence type="ECO:0000259" key="5">
    <source>
        <dbReference type="PROSITE" id="PS50931"/>
    </source>
</evidence>
<dbReference type="EMBL" id="MBFE02000007">
    <property type="protein sequence ID" value="MUO42441.1"/>
    <property type="molecule type" value="Genomic_DNA"/>
</dbReference>
<dbReference type="Pfam" id="PF00126">
    <property type="entry name" value="HTH_1"/>
    <property type="match status" value="1"/>
</dbReference>
<dbReference type="InterPro" id="IPR036390">
    <property type="entry name" value="WH_DNA-bd_sf"/>
</dbReference>
<dbReference type="InterPro" id="IPR000847">
    <property type="entry name" value="LysR_HTH_N"/>
</dbReference>
<evidence type="ECO:0000313" key="8">
    <source>
        <dbReference type="Proteomes" id="UP000179454"/>
    </source>
</evidence>
<keyword evidence="8" id="KW-1185">Reference proteome</keyword>
<dbReference type="SUPFAM" id="SSF46785">
    <property type="entry name" value="Winged helix' DNA-binding domain"/>
    <property type="match status" value="1"/>
</dbReference>
<dbReference type="Proteomes" id="UP000179454">
    <property type="component" value="Unassembled WGS sequence"/>
</dbReference>
<accession>A0ABD6H7T4</accession>
<comment type="caution">
    <text evidence="7">The sequence shown here is derived from an EMBL/GenBank/DDBJ whole genome shotgun (WGS) entry which is preliminary data.</text>
</comment>
<evidence type="ECO:0000313" key="6">
    <source>
        <dbReference type="EMBL" id="MUO42441.1"/>
    </source>
</evidence>
<evidence type="ECO:0000313" key="7">
    <source>
        <dbReference type="EMBL" id="MUP10410.1"/>
    </source>
</evidence>
<dbReference type="InterPro" id="IPR058163">
    <property type="entry name" value="LysR-type_TF_proteobact-type"/>
</dbReference>
<sequence>MTDSSEFRSRMARLPQLGALKAFSVAARYESFVLAAQELHVTHGAISKQVKNLEESLGEPLFLRRNRAVFLTERGRQLAARLASVFQDLENVVTDFRSNAYAQPLIVSCEPTLCLKFLIPNLGDLKERTGLDVKVLAAGGKIDFRRDHVDLAVRRNDFAIDPRLHVRELAPEAMGMVCTPQVAADLNNVPRPSVPALHTRSRPDAWLNWRKTQPGTRKFNSDIFYEHFYLALEAAMAGQGVALASIHMVTTDMAAGRLAALGAFHQDGTHYLAVSNSDFAADERRLVFTDWLSQRMRAHLAQASTARPTAETRHLP</sequence>
<name>A0ABD6H7T4_AGRVI</name>
<dbReference type="PROSITE" id="PS50931">
    <property type="entry name" value="HTH_LYSR"/>
    <property type="match status" value="1"/>
</dbReference>
<feature type="domain" description="HTH lysR-type" evidence="5">
    <location>
        <begin position="15"/>
        <end position="72"/>
    </location>
</feature>
<dbReference type="SUPFAM" id="SSF53850">
    <property type="entry name" value="Periplasmic binding protein-like II"/>
    <property type="match status" value="1"/>
</dbReference>
<dbReference type="Pfam" id="PF03466">
    <property type="entry name" value="LysR_substrate"/>
    <property type="match status" value="1"/>
</dbReference>
<dbReference type="Proteomes" id="UP000179536">
    <property type="component" value="Unassembled WGS sequence"/>
</dbReference>
<dbReference type="Gene3D" id="1.10.10.10">
    <property type="entry name" value="Winged helix-like DNA-binding domain superfamily/Winged helix DNA-binding domain"/>
    <property type="match status" value="1"/>
</dbReference>
<protein>
    <submittedName>
        <fullName evidence="7">LysR family transcriptional regulator</fullName>
    </submittedName>
</protein>
<dbReference type="AlphaFoldDB" id="A0ABD6H7T4"/>
<dbReference type="GO" id="GO:0003677">
    <property type="term" value="F:DNA binding"/>
    <property type="evidence" value="ECO:0007669"/>
    <property type="project" value="UniProtKB-KW"/>
</dbReference>
<comment type="similarity">
    <text evidence="1">Belongs to the LysR transcriptional regulatory family.</text>
</comment>
<dbReference type="PRINTS" id="PR00039">
    <property type="entry name" value="HTHLYSR"/>
</dbReference>
<organism evidence="7 9">
    <name type="scientific">Agrobacterium vitis</name>
    <name type="common">Rhizobium vitis</name>
    <dbReference type="NCBI Taxonomy" id="373"/>
    <lineage>
        <taxon>Bacteria</taxon>
        <taxon>Pseudomonadati</taxon>
        <taxon>Pseudomonadota</taxon>
        <taxon>Alphaproteobacteria</taxon>
        <taxon>Hyphomicrobiales</taxon>
        <taxon>Rhizobiaceae</taxon>
        <taxon>Rhizobium/Agrobacterium group</taxon>
        <taxon>Agrobacterium</taxon>
    </lineage>
</organism>
<proteinExistence type="inferred from homology"/>
<evidence type="ECO:0000313" key="9">
    <source>
        <dbReference type="Proteomes" id="UP000179536"/>
    </source>
</evidence>
<evidence type="ECO:0000256" key="4">
    <source>
        <dbReference type="ARBA" id="ARBA00023163"/>
    </source>
</evidence>
<dbReference type="PANTHER" id="PTHR30537">
    <property type="entry name" value="HTH-TYPE TRANSCRIPTIONAL REGULATOR"/>
    <property type="match status" value="1"/>
</dbReference>
<dbReference type="RefSeq" id="WP_139192421.1">
    <property type="nucleotide sequence ID" value="NZ_MBFA02000006.1"/>
</dbReference>
<keyword evidence="4" id="KW-0804">Transcription</keyword>
<keyword evidence="2" id="KW-0805">Transcription regulation</keyword>
<dbReference type="InterPro" id="IPR005119">
    <property type="entry name" value="LysR_subst-bd"/>
</dbReference>
<reference evidence="8 9" key="1">
    <citation type="submission" date="2019-11" db="EMBL/GenBank/DDBJ databases">
        <title>Whole-genome sequencing of Allorhizobium vitis.</title>
        <authorList>
            <person name="Gan H.M."/>
            <person name="Savka M.A."/>
        </authorList>
    </citation>
    <scope>NUCLEOTIDE SEQUENCE [LARGE SCALE GENOMIC DNA]</scope>
    <source>
        <strain evidence="7 9">RF2/1</strain>
        <strain evidence="6 8">T1/7</strain>
    </source>
</reference>
<dbReference type="InterPro" id="IPR036388">
    <property type="entry name" value="WH-like_DNA-bd_sf"/>
</dbReference>
<gene>
    <name evidence="7" type="ORF">BBK91_011070</name>
    <name evidence="6" type="ORF">BBL17_011680</name>
</gene>
<dbReference type="EMBL" id="MBFA02000006">
    <property type="protein sequence ID" value="MUP10410.1"/>
    <property type="molecule type" value="Genomic_DNA"/>
</dbReference>
<evidence type="ECO:0000256" key="1">
    <source>
        <dbReference type="ARBA" id="ARBA00009437"/>
    </source>
</evidence>
<evidence type="ECO:0000256" key="2">
    <source>
        <dbReference type="ARBA" id="ARBA00023015"/>
    </source>
</evidence>
<evidence type="ECO:0000256" key="3">
    <source>
        <dbReference type="ARBA" id="ARBA00023125"/>
    </source>
</evidence>
<keyword evidence="3" id="KW-0238">DNA-binding</keyword>